<dbReference type="InterPro" id="IPR007111">
    <property type="entry name" value="NACHT_NTPase"/>
</dbReference>
<feature type="transmembrane region" description="Helical" evidence="1">
    <location>
        <begin position="168"/>
        <end position="187"/>
    </location>
</feature>
<name>A0ABR1I650_9HYPO</name>
<organism evidence="3 4">
    <name type="scientific">Neonectria magnoliae</name>
    <dbReference type="NCBI Taxonomy" id="2732573"/>
    <lineage>
        <taxon>Eukaryota</taxon>
        <taxon>Fungi</taxon>
        <taxon>Dikarya</taxon>
        <taxon>Ascomycota</taxon>
        <taxon>Pezizomycotina</taxon>
        <taxon>Sordariomycetes</taxon>
        <taxon>Hypocreomycetidae</taxon>
        <taxon>Hypocreales</taxon>
        <taxon>Nectriaceae</taxon>
        <taxon>Neonectria</taxon>
    </lineage>
</organism>
<evidence type="ECO:0000313" key="3">
    <source>
        <dbReference type="EMBL" id="KAK7428296.1"/>
    </source>
</evidence>
<feature type="transmembrane region" description="Helical" evidence="1">
    <location>
        <begin position="6"/>
        <end position="23"/>
    </location>
</feature>
<dbReference type="EMBL" id="JAZAVK010000043">
    <property type="protein sequence ID" value="KAK7428296.1"/>
    <property type="molecule type" value="Genomic_DNA"/>
</dbReference>
<keyword evidence="1" id="KW-0812">Transmembrane</keyword>
<keyword evidence="1" id="KW-1133">Transmembrane helix</keyword>
<dbReference type="InterPro" id="IPR055496">
    <property type="entry name" value="DUF7068"/>
</dbReference>
<evidence type="ECO:0000259" key="2">
    <source>
        <dbReference type="PROSITE" id="PS50837"/>
    </source>
</evidence>
<dbReference type="Proteomes" id="UP001498421">
    <property type="component" value="Unassembled WGS sequence"/>
</dbReference>
<evidence type="ECO:0000256" key="1">
    <source>
        <dbReference type="SAM" id="Phobius"/>
    </source>
</evidence>
<feature type="domain" description="NACHT" evidence="2">
    <location>
        <begin position="447"/>
        <end position="576"/>
    </location>
</feature>
<dbReference type="SUPFAM" id="SSF53474">
    <property type="entry name" value="alpha/beta-Hydrolases"/>
    <property type="match status" value="1"/>
</dbReference>
<keyword evidence="4" id="KW-1185">Reference proteome</keyword>
<dbReference type="Pfam" id="PF05729">
    <property type="entry name" value="NACHT"/>
    <property type="match status" value="1"/>
</dbReference>
<keyword evidence="1" id="KW-0472">Membrane</keyword>
<dbReference type="InterPro" id="IPR016024">
    <property type="entry name" value="ARM-type_fold"/>
</dbReference>
<accession>A0ABR1I650</accession>
<evidence type="ECO:0000313" key="4">
    <source>
        <dbReference type="Proteomes" id="UP001498421"/>
    </source>
</evidence>
<reference evidence="3 4" key="1">
    <citation type="journal article" date="2025" name="Microbiol. Resour. Announc.">
        <title>Draft genome sequences for Neonectria magnoliae and Neonectria punicea, canker pathogens of Liriodendron tulipifera and Acer saccharum in West Virginia.</title>
        <authorList>
            <person name="Petronek H.M."/>
            <person name="Kasson M.T."/>
            <person name="Metheny A.M."/>
            <person name="Stauder C.M."/>
            <person name="Lovett B."/>
            <person name="Lynch S.C."/>
            <person name="Garnas J.R."/>
            <person name="Kasson L.R."/>
            <person name="Stajich J.E."/>
        </authorList>
    </citation>
    <scope>NUCLEOTIDE SEQUENCE [LARGE SCALE GENOMIC DNA]</scope>
    <source>
        <strain evidence="3 4">NRRL 64651</strain>
    </source>
</reference>
<proteinExistence type="predicted"/>
<dbReference type="PROSITE" id="PS50837">
    <property type="entry name" value="NACHT"/>
    <property type="match status" value="1"/>
</dbReference>
<comment type="caution">
    <text evidence="3">The sequence shown here is derived from an EMBL/GenBank/DDBJ whole genome shotgun (WGS) entry which is preliminary data.</text>
</comment>
<dbReference type="InterPro" id="IPR029058">
    <property type="entry name" value="AB_hydrolase_fold"/>
</dbReference>
<dbReference type="Gene3D" id="1.25.10.10">
    <property type="entry name" value="Leucine-rich Repeat Variant"/>
    <property type="match status" value="3"/>
</dbReference>
<dbReference type="SUPFAM" id="SSF52540">
    <property type="entry name" value="P-loop containing nucleoside triphosphate hydrolases"/>
    <property type="match status" value="1"/>
</dbReference>
<dbReference type="Pfam" id="PF23238">
    <property type="entry name" value="DUF7068"/>
    <property type="match status" value="1"/>
</dbReference>
<dbReference type="Gene3D" id="3.40.50.1820">
    <property type="entry name" value="alpha/beta hydrolase"/>
    <property type="match status" value="1"/>
</dbReference>
<dbReference type="InterPro" id="IPR027417">
    <property type="entry name" value="P-loop_NTPase"/>
</dbReference>
<dbReference type="Gene3D" id="3.40.50.300">
    <property type="entry name" value="P-loop containing nucleotide triphosphate hydrolases"/>
    <property type="match status" value="1"/>
</dbReference>
<protein>
    <recommendedName>
        <fullName evidence="2">NACHT domain-containing protein</fullName>
    </recommendedName>
</protein>
<dbReference type="PANTHER" id="PTHR46844:SF1">
    <property type="entry name" value="SLR5058 PROTEIN"/>
    <property type="match status" value="1"/>
</dbReference>
<dbReference type="PANTHER" id="PTHR46844">
    <property type="entry name" value="SLR5058 PROTEIN"/>
    <property type="match status" value="1"/>
</dbReference>
<dbReference type="SUPFAM" id="SSF48371">
    <property type="entry name" value="ARM repeat"/>
    <property type="match status" value="1"/>
</dbReference>
<gene>
    <name evidence="3" type="ORF">QQZ08_005193</name>
</gene>
<sequence length="1425" mass="161525">MSAVSLGHAILMAGGTIAFYLWLRSRLTHPQSTSQRAQEIPACEGPTLPAGQKRGVSLCQVHFPSGNETETGVDIIAIHGLDTKSPETWTWRDPKCPTNPGVNWLSHPDMLPHIAKSVRIFTCDWPADLFEQSDSIQKTNEEFARRLLDGIKRRSPATNGRRTEDRPIIFIASCLGGVILMKALVMAEEGYSCIRTATRGIVFLATPFRGTSFQDVARWAEPGLKAWAAIQGQEVSNLLDNVKESFDLDELVGSFTHFCQKQLCQDPADPQVMTFYELGKTNLYHKVFPCLPVGAKPLVDRSSATLQIIRHPLSLNRSHKLMNKFGSPEDLDYQSVAGKIKEFLLKIRKNEADEWIRDHHYTPERLKIDRLSGEPLPMDQCYVNLAIVEQVAGGHDAARSNGPPSQPSPFSLFARQKVEIPVKNAQVKLATMFDERTRRDGGSTQPRRILIRGRAGVGKTTLCKKIVYEFGHGTWSEWTELFDRLLWVPLRNLKNEPKQGYNLEGLLVQEFLSQNPNGKMLAHRLWVALDAAKYGRTLFVLDGLDEILGGLDESSSMSHLLKFLLERPNVIVTSRPQISPPHWLKGSFDLELETIGFYPDQVDVYVEKAFTSPEGKVDWEKADKIQSFLEEHPLIHGLVRIPIQLDALCCTWDDLIPGTVPDTMTGIYQAIERTLWKKDAVRLDKKHNEERVTYDQLEGTDVEGFAEHELYFLENLAFAGLYNDVIEFTPQHRKVICQQCMPRNFLPAKTLPHLSFLRTSDPSSEDHNRYYHFLHLTFQEYFAARYFVRQWNTGAPLESLRLDRNRNSTKTQLLPAGFLQKEKYSARYDVFWRFVAGLLAAGDERNTPNFFKAIEKEPRDLLGPTHQRLVMHCLSEVSTDMTLREPLERKLMEWLLFECTFQQTAYLARDMEFPEQALHDALREGSDDARTYILWVLKRRPTIPPSVNELALSWLTYDTSSQLKKEVCILLQSSRKDLTSDALGVVVQQLDDKNSGILEQALKVLQKQSSLPDEFLPGVVQQLHNTERYITKLALEVLKKQSSLPDETLAIIVQQLEDEDLNVQRTALEVLQKYPSFLNKIRMDTVQQLNDEHSDNREAALRTWSRLTSSDESLPVVVQWLDDEASGVQRAALEVLQEQPSLSDEILMAVFQRLDDEDSGVQQAALGVLKGQSSLSDEILMAVEQLSLSDEILMAVVQRLDDEDLGVQQAALGVLKGQSSLSDEILMAVVQRLDDEDLGVREAALWVLRKQSSLSDEILMAVFQRLNDKASRVREAALWVLRKQSSLSDEILMAVVQRLNDKASGVREAALWVLQEQSSLSDGLPNNILTTLAQQLEVKNVGDLAEKVLRKHEDFYSTLLSSPYVGSLFKVLFCRAFEEHWSWYVEDGRSCVHMPDGVRNAILENGKEFREMVNKARPPGTPLPL</sequence>
<dbReference type="InterPro" id="IPR011989">
    <property type="entry name" value="ARM-like"/>
</dbReference>